<dbReference type="EMBL" id="GEDV01007558">
    <property type="protein sequence ID" value="JAP80999.1"/>
    <property type="molecule type" value="Transcribed_RNA"/>
</dbReference>
<dbReference type="GO" id="GO:0030682">
    <property type="term" value="P:symbiont-mediated perturbation of host defenses"/>
    <property type="evidence" value="ECO:0007669"/>
    <property type="project" value="InterPro"/>
</dbReference>
<sequence length="177" mass="19741">MLPLYQLLFFTAITARVTTVESVQPEGPLKLHYDVPDTVKVWQSFPYGVAISDSNHDRIMECAEANRTAIDPSAATTSYDFRLPQSGDVLPFNMKAGEAPGSSTYTVDGDPRIGKAQFYYTDYNYCLVHVVDYKGGRCLLWLSKEAMADVPQECIDHFEDTCGVQVPDNKENLCPTI</sequence>
<dbReference type="InterPro" id="IPR012674">
    <property type="entry name" value="Calycin"/>
</dbReference>
<evidence type="ECO:0000313" key="2">
    <source>
        <dbReference type="EMBL" id="JAP80999.1"/>
    </source>
</evidence>
<dbReference type="InterPro" id="IPR002970">
    <property type="entry name" value="Tick_his-bd"/>
</dbReference>
<dbReference type="GO" id="GO:0043176">
    <property type="term" value="F:amine binding"/>
    <property type="evidence" value="ECO:0007669"/>
    <property type="project" value="InterPro"/>
</dbReference>
<accession>A0A131YP20</accession>
<proteinExistence type="predicted"/>
<dbReference type="SUPFAM" id="SSF50814">
    <property type="entry name" value="Lipocalins"/>
    <property type="match status" value="1"/>
</dbReference>
<keyword evidence="1" id="KW-0732">Signal</keyword>
<dbReference type="Pfam" id="PF02098">
    <property type="entry name" value="His_binding"/>
    <property type="match status" value="1"/>
</dbReference>
<dbReference type="AlphaFoldDB" id="A0A131YP20"/>
<feature type="signal peptide" evidence="1">
    <location>
        <begin position="1"/>
        <end position="22"/>
    </location>
</feature>
<name>A0A131YP20_RHIAP</name>
<dbReference type="Gene3D" id="2.40.128.20">
    <property type="match status" value="1"/>
</dbReference>
<protein>
    <submittedName>
        <fullName evidence="2">Lipocalin</fullName>
    </submittedName>
</protein>
<feature type="chain" id="PRO_5007285641" evidence="1">
    <location>
        <begin position="23"/>
        <end position="177"/>
    </location>
</feature>
<evidence type="ECO:0000256" key="1">
    <source>
        <dbReference type="SAM" id="SignalP"/>
    </source>
</evidence>
<organism evidence="2">
    <name type="scientific">Rhipicephalus appendiculatus</name>
    <name type="common">Brown ear tick</name>
    <dbReference type="NCBI Taxonomy" id="34631"/>
    <lineage>
        <taxon>Eukaryota</taxon>
        <taxon>Metazoa</taxon>
        <taxon>Ecdysozoa</taxon>
        <taxon>Arthropoda</taxon>
        <taxon>Chelicerata</taxon>
        <taxon>Arachnida</taxon>
        <taxon>Acari</taxon>
        <taxon>Parasitiformes</taxon>
        <taxon>Ixodida</taxon>
        <taxon>Ixodoidea</taxon>
        <taxon>Ixodidae</taxon>
        <taxon>Rhipicephalinae</taxon>
        <taxon>Rhipicephalus</taxon>
        <taxon>Rhipicephalus</taxon>
    </lineage>
</organism>
<reference evidence="2" key="1">
    <citation type="journal article" date="2016" name="Ticks Tick Borne Dis.">
        <title>De novo assembly and annotation of the salivary gland transcriptome of Rhipicephalus appendiculatus male and female ticks during blood feeding.</title>
        <authorList>
            <person name="de Castro M.H."/>
            <person name="de Klerk D."/>
            <person name="Pienaar R."/>
            <person name="Latif A.A."/>
            <person name="Rees D.J."/>
            <person name="Mans B.J."/>
        </authorList>
    </citation>
    <scope>NUCLEOTIDE SEQUENCE</scope>
    <source>
        <tissue evidence="2">Salivary glands</tissue>
    </source>
</reference>